<evidence type="ECO:0000256" key="1">
    <source>
        <dbReference type="SAM" id="MobiDB-lite"/>
    </source>
</evidence>
<evidence type="ECO:0000313" key="3">
    <source>
        <dbReference type="Proteomes" id="UP000654075"/>
    </source>
</evidence>
<gene>
    <name evidence="2" type="ORF">PGLA1383_LOCUS12637</name>
</gene>
<dbReference type="AlphaFoldDB" id="A0A813E5D3"/>
<proteinExistence type="predicted"/>
<comment type="caution">
    <text evidence="2">The sequence shown here is derived from an EMBL/GenBank/DDBJ whole genome shotgun (WGS) entry which is preliminary data.</text>
</comment>
<dbReference type="Proteomes" id="UP000654075">
    <property type="component" value="Unassembled WGS sequence"/>
</dbReference>
<reference evidence="2" key="1">
    <citation type="submission" date="2021-02" db="EMBL/GenBank/DDBJ databases">
        <authorList>
            <person name="Dougan E. K."/>
            <person name="Rhodes N."/>
            <person name="Thang M."/>
            <person name="Chan C."/>
        </authorList>
    </citation>
    <scope>NUCLEOTIDE SEQUENCE</scope>
</reference>
<organism evidence="2 3">
    <name type="scientific">Polarella glacialis</name>
    <name type="common">Dinoflagellate</name>
    <dbReference type="NCBI Taxonomy" id="89957"/>
    <lineage>
        <taxon>Eukaryota</taxon>
        <taxon>Sar</taxon>
        <taxon>Alveolata</taxon>
        <taxon>Dinophyceae</taxon>
        <taxon>Suessiales</taxon>
        <taxon>Suessiaceae</taxon>
        <taxon>Polarella</taxon>
    </lineage>
</organism>
<feature type="region of interest" description="Disordered" evidence="1">
    <location>
        <begin position="31"/>
        <end position="59"/>
    </location>
</feature>
<keyword evidence="3" id="KW-1185">Reference proteome</keyword>
<evidence type="ECO:0000313" key="2">
    <source>
        <dbReference type="EMBL" id="CAE8594062.1"/>
    </source>
</evidence>
<name>A0A813E5D3_POLGL</name>
<dbReference type="EMBL" id="CAJNNV010006777">
    <property type="protein sequence ID" value="CAE8594062.1"/>
    <property type="molecule type" value="Genomic_DNA"/>
</dbReference>
<sequence>MLTSLTGLVRFAQFPSIRSCGACYPAMGQSPPNPNPWIDQDGVGQPSPNNWASCDDESEHHLGKPPDYLENFATLWGFFAYQLVPRRLVVDRPRYVEATHPGA</sequence>
<accession>A0A813E5D3</accession>
<protein>
    <submittedName>
        <fullName evidence="2">Uncharacterized protein</fullName>
    </submittedName>
</protein>